<dbReference type="PANTHER" id="PTHR46401:SF2">
    <property type="entry name" value="GLYCOSYLTRANSFERASE WBBK-RELATED"/>
    <property type="match status" value="1"/>
</dbReference>
<dbReference type="InterPro" id="IPR001296">
    <property type="entry name" value="Glyco_trans_1"/>
</dbReference>
<accession>A0ABX0V1H8</accession>
<dbReference type="PANTHER" id="PTHR46401">
    <property type="entry name" value="GLYCOSYLTRANSFERASE WBBK-RELATED"/>
    <property type="match status" value="1"/>
</dbReference>
<dbReference type="Pfam" id="PF00534">
    <property type="entry name" value="Glycos_transf_1"/>
    <property type="match status" value="1"/>
</dbReference>
<reference evidence="4 5" key="1">
    <citation type="submission" date="2020-03" db="EMBL/GenBank/DDBJ databases">
        <title>Genomic Encyclopedia of Type Strains, Phase IV (KMG-IV): sequencing the most valuable type-strain genomes for metagenomic binning, comparative biology and taxonomic classification.</title>
        <authorList>
            <person name="Goeker M."/>
        </authorList>
    </citation>
    <scope>NUCLEOTIDE SEQUENCE [LARGE SCALE GENOMIC DNA]</scope>
    <source>
        <strain evidence="4 5">DSM 103870</strain>
    </source>
</reference>
<dbReference type="RefSeq" id="WP_166951138.1">
    <property type="nucleotide sequence ID" value="NZ_JAASQI010000003.1"/>
</dbReference>
<evidence type="ECO:0000313" key="4">
    <source>
        <dbReference type="EMBL" id="NIJ57969.1"/>
    </source>
</evidence>
<dbReference type="Proteomes" id="UP001429580">
    <property type="component" value="Unassembled WGS sequence"/>
</dbReference>
<proteinExistence type="predicted"/>
<dbReference type="Pfam" id="PF13439">
    <property type="entry name" value="Glyco_transf_4"/>
    <property type="match status" value="1"/>
</dbReference>
<dbReference type="InterPro" id="IPR028098">
    <property type="entry name" value="Glyco_trans_4-like_N"/>
</dbReference>
<evidence type="ECO:0000259" key="3">
    <source>
        <dbReference type="Pfam" id="PF13439"/>
    </source>
</evidence>
<evidence type="ECO:0000256" key="1">
    <source>
        <dbReference type="ARBA" id="ARBA00022679"/>
    </source>
</evidence>
<evidence type="ECO:0000259" key="2">
    <source>
        <dbReference type="Pfam" id="PF00534"/>
    </source>
</evidence>
<comment type="caution">
    <text evidence="4">The sequence shown here is derived from an EMBL/GenBank/DDBJ whole genome shotgun (WGS) entry which is preliminary data.</text>
</comment>
<protein>
    <submittedName>
        <fullName evidence="4">Glycosyltransferase involved in cell wall biosynthesis</fullName>
    </submittedName>
</protein>
<sequence>MEEAIRYLDDVDFFYNIPDGYRLMAVHDRLPLLRRPFPLHLPAELDGGVFFTTSPMSVESRGKKIKIVQTLHDLIPLSASMHREDPGLFYKRLKALNDHSDAILAVSEYSRNQLLKFFPSAADRVKVVYQPVPADKYLIGLSALPVVQQSVLEKFGLLAGQYCFYVGAIEARKNIDRLVSAYTIAAKGLDVPLVLGGIVDQEYVRDRHLEQYFAKRNSGEDAGRPQRRDSVRYVGYITELEKLCLIRNARALLFPSLNEGFGIPPLEAQTFGCPVLTSNVASLPEVVADSAYLIDDPYNIEEIATGIRKLLDDDDLCDTLRRAGYRNAARFSEHNFAEQVSALIDSV</sequence>
<evidence type="ECO:0000313" key="5">
    <source>
        <dbReference type="Proteomes" id="UP001429580"/>
    </source>
</evidence>
<name>A0ABX0V1H8_9HYPH</name>
<feature type="domain" description="Glycosyltransferase subfamily 4-like N-terminal" evidence="3">
    <location>
        <begin position="62"/>
        <end position="135"/>
    </location>
</feature>
<dbReference type="EMBL" id="JAASQI010000003">
    <property type="protein sequence ID" value="NIJ57969.1"/>
    <property type="molecule type" value="Genomic_DNA"/>
</dbReference>
<feature type="domain" description="Glycosyl transferase family 1" evidence="2">
    <location>
        <begin position="162"/>
        <end position="325"/>
    </location>
</feature>
<keyword evidence="5" id="KW-1185">Reference proteome</keyword>
<organism evidence="4 5">
    <name type="scientific">Pseudochelatococcus lubricantis</name>
    <dbReference type="NCBI Taxonomy" id="1538102"/>
    <lineage>
        <taxon>Bacteria</taxon>
        <taxon>Pseudomonadati</taxon>
        <taxon>Pseudomonadota</taxon>
        <taxon>Alphaproteobacteria</taxon>
        <taxon>Hyphomicrobiales</taxon>
        <taxon>Chelatococcaceae</taxon>
        <taxon>Pseudochelatococcus</taxon>
    </lineage>
</organism>
<keyword evidence="1" id="KW-0808">Transferase</keyword>
<dbReference type="Gene3D" id="3.40.50.2000">
    <property type="entry name" value="Glycogen Phosphorylase B"/>
    <property type="match status" value="2"/>
</dbReference>
<dbReference type="CDD" id="cd03809">
    <property type="entry name" value="GT4_MtfB-like"/>
    <property type="match status" value="1"/>
</dbReference>
<dbReference type="SUPFAM" id="SSF53756">
    <property type="entry name" value="UDP-Glycosyltransferase/glycogen phosphorylase"/>
    <property type="match status" value="1"/>
</dbReference>
<gene>
    <name evidence="4" type="ORF">FHS82_001805</name>
</gene>